<evidence type="ECO:0000256" key="1">
    <source>
        <dbReference type="ARBA" id="ARBA00022801"/>
    </source>
</evidence>
<dbReference type="InterPro" id="IPR023214">
    <property type="entry name" value="HAD_sf"/>
</dbReference>
<dbReference type="InterPro" id="IPR036412">
    <property type="entry name" value="HAD-like_sf"/>
</dbReference>
<evidence type="ECO:0000313" key="2">
    <source>
        <dbReference type="EMBL" id="MBO8452508.1"/>
    </source>
</evidence>
<dbReference type="SUPFAM" id="SSF56784">
    <property type="entry name" value="HAD-like"/>
    <property type="match status" value="1"/>
</dbReference>
<sequence>MIPGHFRYIFFDADDTLWRNEEFFREAERKFAHRLSQFADEEYVVEVVTRKQEENIPVFGYGSKTFMLSMLDAAAEICGDRFDAGLYLDTKQIVTGLAYHEFELVDGVEEVLAALSDRYVLAVATKGDLVEQLAKFRESGLDRYFHHIEVMPTKSEKDYLMMARKLDILPEEILMVGNAVKSDIAPVVAVGGTAVHIPYKVTWHHEMMEMPASDRVYEIKNIKNLPELLL</sequence>
<proteinExistence type="predicted"/>
<dbReference type="InterPro" id="IPR051540">
    <property type="entry name" value="S-2-haloacid_dehalogenase"/>
</dbReference>
<reference evidence="2" key="1">
    <citation type="submission" date="2020-10" db="EMBL/GenBank/DDBJ databases">
        <authorList>
            <person name="Gilroy R."/>
        </authorList>
    </citation>
    <scope>NUCLEOTIDE SEQUENCE</scope>
    <source>
        <strain evidence="2">B1-20833</strain>
    </source>
</reference>
<keyword evidence="1 2" id="KW-0378">Hydrolase</keyword>
<organism evidence="2 3">
    <name type="scientific">Candidatus Cryptobacteroides intestinavium</name>
    <dbReference type="NCBI Taxonomy" id="2840766"/>
    <lineage>
        <taxon>Bacteria</taxon>
        <taxon>Pseudomonadati</taxon>
        <taxon>Bacteroidota</taxon>
        <taxon>Bacteroidia</taxon>
        <taxon>Bacteroidales</taxon>
        <taxon>Candidatus Cryptobacteroides</taxon>
    </lineage>
</organism>
<dbReference type="AlphaFoldDB" id="A0A9D9HIL7"/>
<dbReference type="Proteomes" id="UP000823661">
    <property type="component" value="Unassembled WGS sequence"/>
</dbReference>
<protein>
    <submittedName>
        <fullName evidence="2">HAD family hydrolase</fullName>
    </submittedName>
</protein>
<name>A0A9D9HIL7_9BACT</name>
<dbReference type="GO" id="GO:0016787">
    <property type="term" value="F:hydrolase activity"/>
    <property type="evidence" value="ECO:0007669"/>
    <property type="project" value="UniProtKB-KW"/>
</dbReference>
<comment type="caution">
    <text evidence="2">The sequence shown here is derived from an EMBL/GenBank/DDBJ whole genome shotgun (WGS) entry which is preliminary data.</text>
</comment>
<dbReference type="PANTHER" id="PTHR43316">
    <property type="entry name" value="HYDROLASE, HALOACID DELAHOGENASE-RELATED"/>
    <property type="match status" value="1"/>
</dbReference>
<evidence type="ECO:0000313" key="3">
    <source>
        <dbReference type="Proteomes" id="UP000823661"/>
    </source>
</evidence>
<dbReference type="Pfam" id="PF00702">
    <property type="entry name" value="Hydrolase"/>
    <property type="match status" value="1"/>
</dbReference>
<dbReference type="InterPro" id="IPR023198">
    <property type="entry name" value="PGP-like_dom2"/>
</dbReference>
<reference evidence="2" key="2">
    <citation type="journal article" date="2021" name="PeerJ">
        <title>Extensive microbial diversity within the chicken gut microbiome revealed by metagenomics and culture.</title>
        <authorList>
            <person name="Gilroy R."/>
            <person name="Ravi A."/>
            <person name="Getino M."/>
            <person name="Pursley I."/>
            <person name="Horton D.L."/>
            <person name="Alikhan N.F."/>
            <person name="Baker D."/>
            <person name="Gharbi K."/>
            <person name="Hall N."/>
            <person name="Watson M."/>
            <person name="Adriaenssens E.M."/>
            <person name="Foster-Nyarko E."/>
            <person name="Jarju S."/>
            <person name="Secka A."/>
            <person name="Antonio M."/>
            <person name="Oren A."/>
            <person name="Chaudhuri R.R."/>
            <person name="La Ragione R."/>
            <person name="Hildebrand F."/>
            <person name="Pallen M.J."/>
        </authorList>
    </citation>
    <scope>NUCLEOTIDE SEQUENCE</scope>
    <source>
        <strain evidence="2">B1-20833</strain>
    </source>
</reference>
<dbReference type="Gene3D" id="3.40.50.1000">
    <property type="entry name" value="HAD superfamily/HAD-like"/>
    <property type="match status" value="1"/>
</dbReference>
<dbReference type="PANTHER" id="PTHR43316:SF8">
    <property type="entry name" value="HAD FAMILY HYDROLASE"/>
    <property type="match status" value="1"/>
</dbReference>
<dbReference type="Gene3D" id="1.10.150.240">
    <property type="entry name" value="Putative phosphatase, domain 2"/>
    <property type="match status" value="1"/>
</dbReference>
<dbReference type="EMBL" id="JADIMI010000063">
    <property type="protein sequence ID" value="MBO8452508.1"/>
    <property type="molecule type" value="Genomic_DNA"/>
</dbReference>
<accession>A0A9D9HIL7</accession>
<gene>
    <name evidence="2" type="ORF">IAC06_06460</name>
</gene>